<sequence length="267" mass="30181">MLIITLAKKVDKSTFSSIISPPDNIDEVVGLVGSIKENFNRLISRYAPWIKRKLGCTCEGAGKRRIFAIGNYVLRRIPMDDQTAPLIRLVPSKTCLSYDLKSATDWWPLVFLFERLALLFDRSFASSVVNTTLGTNVFEVPFVKRALSQVSFVTGQPLGYYGYWPLFAFTHHVLVWWAAEQVRPGILFDRYAILGDDVLITDPLVAEQYRLGLQRLGVKISTHKSLISSTGAVEFAKQFLVKDMRVNLSPVSMKALCGFHHPHGYYF</sequence>
<keyword evidence="3" id="KW-1185">Reference proteome</keyword>
<evidence type="ECO:0000313" key="3">
    <source>
        <dbReference type="Proteomes" id="UP000008827"/>
    </source>
</evidence>
<evidence type="ECO:0008006" key="4">
    <source>
        <dbReference type="Google" id="ProtNLM"/>
    </source>
</evidence>
<dbReference type="ExpressionAtlas" id="A0A0R0J4L8">
    <property type="expression patterns" value="baseline"/>
</dbReference>
<dbReference type="InParanoid" id="A0A0R0J4L8"/>
<reference evidence="1" key="3">
    <citation type="submission" date="2018-07" db="EMBL/GenBank/DDBJ databases">
        <title>WGS assembly of Glycine max.</title>
        <authorList>
            <person name="Schmutz J."/>
            <person name="Cannon S."/>
            <person name="Schlueter J."/>
            <person name="Ma J."/>
            <person name="Mitros T."/>
            <person name="Nelson W."/>
            <person name="Hyten D."/>
            <person name="Song Q."/>
            <person name="Thelen J."/>
            <person name="Cheng J."/>
            <person name="Xu D."/>
            <person name="Hellsten U."/>
            <person name="May G."/>
            <person name="Yu Y."/>
            <person name="Sakurai T."/>
            <person name="Umezawa T."/>
            <person name="Bhattacharyya M."/>
            <person name="Sandhu D."/>
            <person name="Valliyodan B."/>
            <person name="Lindquist E."/>
            <person name="Peto M."/>
            <person name="Grant D."/>
            <person name="Shu S."/>
            <person name="Goodstein D."/>
            <person name="Barry K."/>
            <person name="Futrell-Griggs M."/>
            <person name="Abernathy B."/>
            <person name="Du J."/>
            <person name="Tian Z."/>
            <person name="Zhu L."/>
            <person name="Gill N."/>
            <person name="Joshi T."/>
            <person name="Libault M."/>
            <person name="Sethuraman A."/>
            <person name="Zhang X."/>
            <person name="Shinozaki K."/>
            <person name="Nguyen H."/>
            <person name="Wing R."/>
            <person name="Cregan P."/>
            <person name="Specht J."/>
            <person name="Grimwood J."/>
            <person name="Rokhsar D."/>
            <person name="Stacey G."/>
            <person name="Shoemaker R."/>
            <person name="Jackson S."/>
        </authorList>
    </citation>
    <scope>NUCLEOTIDE SEQUENCE</scope>
    <source>
        <tissue evidence="1">Callus</tissue>
    </source>
</reference>
<dbReference type="PANTHER" id="PTHR34456">
    <property type="entry name" value="MITOVIRUS RNA-DEPENDENT RNA POLYMERASE"/>
    <property type="match status" value="1"/>
</dbReference>
<reference evidence="1 2" key="1">
    <citation type="journal article" date="2010" name="Nature">
        <title>Genome sequence of the palaeopolyploid soybean.</title>
        <authorList>
            <person name="Schmutz J."/>
            <person name="Cannon S.B."/>
            <person name="Schlueter J."/>
            <person name="Ma J."/>
            <person name="Mitros T."/>
            <person name="Nelson W."/>
            <person name="Hyten D.L."/>
            <person name="Song Q."/>
            <person name="Thelen J.J."/>
            <person name="Cheng J."/>
            <person name="Xu D."/>
            <person name="Hellsten U."/>
            <person name="May G.D."/>
            <person name="Yu Y."/>
            <person name="Sakurai T."/>
            <person name="Umezawa T."/>
            <person name="Bhattacharyya M.K."/>
            <person name="Sandhu D."/>
            <person name="Valliyodan B."/>
            <person name="Lindquist E."/>
            <person name="Peto M."/>
            <person name="Grant D."/>
            <person name="Shu S."/>
            <person name="Goodstein D."/>
            <person name="Barry K."/>
            <person name="Futrell-Griggs M."/>
            <person name="Abernathy B."/>
            <person name="Du J."/>
            <person name="Tian Z."/>
            <person name="Zhu L."/>
            <person name="Gill N."/>
            <person name="Joshi T."/>
            <person name="Libault M."/>
            <person name="Sethuraman A."/>
            <person name="Zhang X.-C."/>
            <person name="Shinozaki K."/>
            <person name="Nguyen H.T."/>
            <person name="Wing R.A."/>
            <person name="Cregan P."/>
            <person name="Specht J."/>
            <person name="Grimwood J."/>
            <person name="Rokhsar D."/>
            <person name="Stacey G."/>
            <person name="Shoemaker R.C."/>
            <person name="Jackson S.A."/>
        </authorList>
    </citation>
    <scope>NUCLEOTIDE SEQUENCE</scope>
    <source>
        <strain evidence="2">cv. Williams 82</strain>
        <tissue evidence="1">Callus</tissue>
    </source>
</reference>
<proteinExistence type="predicted"/>
<accession>A0A0R0J4L8</accession>
<dbReference type="Proteomes" id="UP000008827">
    <property type="component" value="Chromosome 8"/>
</dbReference>
<dbReference type="PANTHER" id="PTHR34456:SF13">
    <property type="entry name" value="REVERSE TRANSCRIPTASE DOMAIN-CONTAINING PROTEIN"/>
    <property type="match status" value="1"/>
</dbReference>
<dbReference type="OMA" id="HEWAMAV"/>
<evidence type="ECO:0000313" key="1">
    <source>
        <dbReference type="EMBL" id="KRH45919.1"/>
    </source>
</evidence>
<dbReference type="Pfam" id="PF05919">
    <property type="entry name" value="Mitovir_RNA_pol"/>
    <property type="match status" value="1"/>
</dbReference>
<dbReference type="AlphaFoldDB" id="A0A0R0J4L8"/>
<name>A0A0R0J4L8_SOYBN</name>
<dbReference type="STRING" id="3847.A0A0R0J4L8"/>
<evidence type="ECO:0000313" key="2">
    <source>
        <dbReference type="EnsemblPlants" id="KRH45919"/>
    </source>
</evidence>
<dbReference type="Gramene" id="KRH45919">
    <property type="protein sequence ID" value="KRH45919"/>
    <property type="gene ID" value="GLYMA_08G300900"/>
</dbReference>
<organism evidence="1">
    <name type="scientific">Glycine max</name>
    <name type="common">Soybean</name>
    <name type="synonym">Glycine hispida</name>
    <dbReference type="NCBI Taxonomy" id="3847"/>
    <lineage>
        <taxon>Eukaryota</taxon>
        <taxon>Viridiplantae</taxon>
        <taxon>Streptophyta</taxon>
        <taxon>Embryophyta</taxon>
        <taxon>Tracheophyta</taxon>
        <taxon>Spermatophyta</taxon>
        <taxon>Magnoliopsida</taxon>
        <taxon>eudicotyledons</taxon>
        <taxon>Gunneridae</taxon>
        <taxon>Pentapetalae</taxon>
        <taxon>rosids</taxon>
        <taxon>fabids</taxon>
        <taxon>Fabales</taxon>
        <taxon>Fabaceae</taxon>
        <taxon>Papilionoideae</taxon>
        <taxon>50 kb inversion clade</taxon>
        <taxon>NPAAA clade</taxon>
        <taxon>indigoferoid/millettioid clade</taxon>
        <taxon>Phaseoleae</taxon>
        <taxon>Glycine</taxon>
        <taxon>Glycine subgen. Soja</taxon>
    </lineage>
</organism>
<gene>
    <name evidence="1" type="ORF">GLYMA_08G300900</name>
</gene>
<dbReference type="PaxDb" id="3847-GLYMA08G41240.2"/>
<reference evidence="2" key="2">
    <citation type="submission" date="2018-02" db="UniProtKB">
        <authorList>
            <consortium name="EnsemblPlants"/>
        </authorList>
    </citation>
    <scope>IDENTIFICATION</scope>
    <source>
        <strain evidence="2">Williams 82</strain>
    </source>
</reference>
<dbReference type="EnsemblPlants" id="KRH45919">
    <property type="protein sequence ID" value="KRH45919"/>
    <property type="gene ID" value="GLYMA_08G300900"/>
</dbReference>
<dbReference type="EMBL" id="CM000841">
    <property type="protein sequence ID" value="KRH45919.1"/>
    <property type="molecule type" value="Genomic_DNA"/>
</dbReference>
<dbReference type="InterPro" id="IPR008686">
    <property type="entry name" value="RNA_pol_mitovir"/>
</dbReference>
<protein>
    <recommendedName>
        <fullName evidence="4">Reverse transcriptase domain-containing protein</fullName>
    </recommendedName>
</protein>